<dbReference type="GO" id="GO:0031146">
    <property type="term" value="P:SCF-dependent proteasomal ubiquitin-dependent protein catabolic process"/>
    <property type="evidence" value="ECO:0007669"/>
    <property type="project" value="TreeGrafter"/>
</dbReference>
<organism evidence="1 2">
    <name type="scientific">Funneliformis caledonium</name>
    <dbReference type="NCBI Taxonomy" id="1117310"/>
    <lineage>
        <taxon>Eukaryota</taxon>
        <taxon>Fungi</taxon>
        <taxon>Fungi incertae sedis</taxon>
        <taxon>Mucoromycota</taxon>
        <taxon>Glomeromycotina</taxon>
        <taxon>Glomeromycetes</taxon>
        <taxon>Glomerales</taxon>
        <taxon>Glomeraceae</taxon>
        <taxon>Funneliformis</taxon>
    </lineage>
</organism>
<dbReference type="EMBL" id="CAJVPQ010002892">
    <property type="protein sequence ID" value="CAG8611685.1"/>
    <property type="molecule type" value="Genomic_DNA"/>
</dbReference>
<dbReference type="Proteomes" id="UP000789570">
    <property type="component" value="Unassembled WGS sequence"/>
</dbReference>
<dbReference type="Gene3D" id="3.80.10.10">
    <property type="entry name" value="Ribonuclease Inhibitor"/>
    <property type="match status" value="1"/>
</dbReference>
<dbReference type="OrthoDB" id="550575at2759"/>
<dbReference type="InterPro" id="IPR006553">
    <property type="entry name" value="Leu-rich_rpt_Cys-con_subtyp"/>
</dbReference>
<reference evidence="1" key="1">
    <citation type="submission" date="2021-06" db="EMBL/GenBank/DDBJ databases">
        <authorList>
            <person name="Kallberg Y."/>
            <person name="Tangrot J."/>
            <person name="Rosling A."/>
        </authorList>
    </citation>
    <scope>NUCLEOTIDE SEQUENCE</scope>
    <source>
        <strain evidence="1">UK204</strain>
    </source>
</reference>
<dbReference type="GO" id="GO:0019005">
    <property type="term" value="C:SCF ubiquitin ligase complex"/>
    <property type="evidence" value="ECO:0007669"/>
    <property type="project" value="TreeGrafter"/>
</dbReference>
<dbReference type="SUPFAM" id="SSF52047">
    <property type="entry name" value="RNI-like"/>
    <property type="match status" value="1"/>
</dbReference>
<dbReference type="InterPro" id="IPR032675">
    <property type="entry name" value="LRR_dom_sf"/>
</dbReference>
<dbReference type="SMART" id="SM00367">
    <property type="entry name" value="LRR_CC"/>
    <property type="match status" value="3"/>
</dbReference>
<proteinExistence type="predicted"/>
<protein>
    <submittedName>
        <fullName evidence="1">6598_t:CDS:1</fullName>
    </submittedName>
</protein>
<gene>
    <name evidence="1" type="ORF">FCALED_LOCUS9104</name>
</gene>
<dbReference type="PANTHER" id="PTHR13318">
    <property type="entry name" value="PARTNER OF PAIRED, ISOFORM B-RELATED"/>
    <property type="match status" value="1"/>
</dbReference>
<keyword evidence="2" id="KW-1185">Reference proteome</keyword>
<dbReference type="AlphaFoldDB" id="A0A9N9GM33"/>
<name>A0A9N9GM33_9GLOM</name>
<feature type="non-terminal residue" evidence="1">
    <location>
        <position position="1"/>
    </location>
</feature>
<accession>A0A9N9GM33</accession>
<evidence type="ECO:0000313" key="1">
    <source>
        <dbReference type="EMBL" id="CAG8611685.1"/>
    </source>
</evidence>
<sequence length="201" mass="22814">SSDLDYSAEISFASYIILHSDDVIITVSRIDCLTTFFQLSNATVRPLFSDCAIDSSDNLISFAVSSKIFLARFFLDDKDFERSTGFDDTALIKISQKCDKLQFLNISFSEDITGKSFCEIAQSCNGLKHLGINIRSSSRLTDTAIYTLTDLCPNLRSLKLEYYDEINNIAIRKIAYCHYLKHLELYSIKALSGYYSLPLRR</sequence>
<comment type="caution">
    <text evidence="1">The sequence shown here is derived from an EMBL/GenBank/DDBJ whole genome shotgun (WGS) entry which is preliminary data.</text>
</comment>
<evidence type="ECO:0000313" key="2">
    <source>
        <dbReference type="Proteomes" id="UP000789570"/>
    </source>
</evidence>